<dbReference type="KEGG" id="aser:Asera_26870"/>
<proteinExistence type="predicted"/>
<dbReference type="GO" id="GO:0070813">
    <property type="term" value="P:hydrogen sulfide metabolic process"/>
    <property type="evidence" value="ECO:0007669"/>
    <property type="project" value="TreeGrafter"/>
</dbReference>
<feature type="domain" description="Rhodanese" evidence="2">
    <location>
        <begin position="385"/>
        <end position="471"/>
    </location>
</feature>
<dbReference type="Gene3D" id="3.60.15.10">
    <property type="entry name" value="Ribonuclease Z/Hydroxyacylglutathione hydrolase-like"/>
    <property type="match status" value="1"/>
</dbReference>
<evidence type="ECO:0000313" key="3">
    <source>
        <dbReference type="EMBL" id="BCJ28579.1"/>
    </source>
</evidence>
<dbReference type="SMART" id="SM00450">
    <property type="entry name" value="RHOD"/>
    <property type="match status" value="1"/>
</dbReference>
<sequence>MVQETPVGESAGVAVEVVETSSLGDRSYLAHDGQVALVVDPQRDIDRLVALAGRLGVRITHVAETHLHNDYVSGGLALAHLTGAVYLVAGADEVAFARTPVADGDEVTLSPRLRLSVVATPGHTFHHVSYVVSGPSGPLGVFTGGSLLFGTTGRTDLLGAQHAEALARRQYESVRRLADLLPDGAQIWPTHGFGSFCSASQSDAAASTIGRERTANPALRLRSDEFVVTTLAGLDAFPAYYAHMGVRNAAGADQIDLTPVRRADPGELRRRIDAGEWIVDLRSRTAFMRRHLTGTLSFGLDGPMSTWLGWLLPAGRPLTLLGESSEQVAAAQRELARIGIDRPAAAATGTPEQWAAGDAGRLGALPVATFADLAAARAGRAPDGLPAADVVLDVRLGNEWRSEHIDGAVHVPLPELADRLAELPSGAIWVHCGSGYRAATAVGLLARAGRQVVHVDDAYPHAAAASLAVVPPRDT</sequence>
<keyword evidence="1" id="KW-0479">Metal-binding</keyword>
<evidence type="ECO:0000259" key="2">
    <source>
        <dbReference type="PROSITE" id="PS50206"/>
    </source>
</evidence>
<dbReference type="InterPro" id="IPR036866">
    <property type="entry name" value="RibonucZ/Hydroxyglut_hydro"/>
</dbReference>
<dbReference type="SUPFAM" id="SSF52821">
    <property type="entry name" value="Rhodanese/Cell cycle control phosphatase"/>
    <property type="match status" value="2"/>
</dbReference>
<dbReference type="CDD" id="cd07724">
    <property type="entry name" value="POD-like_MBL-fold"/>
    <property type="match status" value="1"/>
</dbReference>
<dbReference type="GO" id="GO:0046872">
    <property type="term" value="F:metal ion binding"/>
    <property type="evidence" value="ECO:0007669"/>
    <property type="project" value="UniProtKB-KW"/>
</dbReference>
<dbReference type="InterPro" id="IPR001763">
    <property type="entry name" value="Rhodanese-like_dom"/>
</dbReference>
<dbReference type="InterPro" id="IPR051682">
    <property type="entry name" value="Mito_Persulfide_Diox"/>
</dbReference>
<dbReference type="PROSITE" id="PS50206">
    <property type="entry name" value="RHODANESE_3"/>
    <property type="match status" value="1"/>
</dbReference>
<dbReference type="EMBL" id="AP023354">
    <property type="protein sequence ID" value="BCJ28579.1"/>
    <property type="molecule type" value="Genomic_DNA"/>
</dbReference>
<dbReference type="RefSeq" id="WP_051802065.1">
    <property type="nucleotide sequence ID" value="NZ_AP023354.1"/>
</dbReference>
<evidence type="ECO:0000256" key="1">
    <source>
        <dbReference type="ARBA" id="ARBA00022723"/>
    </source>
</evidence>
<dbReference type="InterPro" id="IPR001279">
    <property type="entry name" value="Metallo-B-lactamas"/>
</dbReference>
<dbReference type="InterPro" id="IPR044528">
    <property type="entry name" value="POD-like_MBL-fold"/>
</dbReference>
<dbReference type="SMART" id="SM00849">
    <property type="entry name" value="Lactamase_B"/>
    <property type="match status" value="1"/>
</dbReference>
<dbReference type="AlphaFoldDB" id="A0A810L164"/>
<dbReference type="PANTHER" id="PTHR43084">
    <property type="entry name" value="PERSULFIDE DIOXYGENASE ETHE1"/>
    <property type="match status" value="1"/>
</dbReference>
<dbReference type="SUPFAM" id="SSF56281">
    <property type="entry name" value="Metallo-hydrolase/oxidoreductase"/>
    <property type="match status" value="1"/>
</dbReference>
<name>A0A810L164_9ACTN</name>
<gene>
    <name evidence="3" type="ORF">Asera_26870</name>
</gene>
<reference evidence="3" key="1">
    <citation type="submission" date="2020-08" db="EMBL/GenBank/DDBJ databases">
        <title>Whole genome shotgun sequence of Actinocatenispora sera NBRC 101916.</title>
        <authorList>
            <person name="Komaki H."/>
            <person name="Tamura T."/>
        </authorList>
    </citation>
    <scope>NUCLEOTIDE SEQUENCE</scope>
    <source>
        <strain evidence="3">NBRC 101916</strain>
    </source>
</reference>
<dbReference type="Pfam" id="PF00581">
    <property type="entry name" value="Rhodanese"/>
    <property type="match status" value="1"/>
</dbReference>
<protein>
    <submittedName>
        <fullName evidence="3">MBL fold metallo-hydrolase</fullName>
    </submittedName>
</protein>
<dbReference type="GO" id="GO:0050313">
    <property type="term" value="F:sulfur dioxygenase activity"/>
    <property type="evidence" value="ECO:0007669"/>
    <property type="project" value="InterPro"/>
</dbReference>
<dbReference type="InterPro" id="IPR036873">
    <property type="entry name" value="Rhodanese-like_dom_sf"/>
</dbReference>
<dbReference type="OrthoDB" id="3196337at2"/>
<dbReference type="CDD" id="cd00158">
    <property type="entry name" value="RHOD"/>
    <property type="match status" value="1"/>
</dbReference>
<dbReference type="GO" id="GO:0006749">
    <property type="term" value="P:glutathione metabolic process"/>
    <property type="evidence" value="ECO:0007669"/>
    <property type="project" value="InterPro"/>
</dbReference>
<dbReference type="PANTHER" id="PTHR43084:SF1">
    <property type="entry name" value="PERSULFIDE DIOXYGENASE ETHE1, MITOCHONDRIAL"/>
    <property type="match status" value="1"/>
</dbReference>
<organism evidence="3 4">
    <name type="scientific">Actinocatenispora sera</name>
    <dbReference type="NCBI Taxonomy" id="390989"/>
    <lineage>
        <taxon>Bacteria</taxon>
        <taxon>Bacillati</taxon>
        <taxon>Actinomycetota</taxon>
        <taxon>Actinomycetes</taxon>
        <taxon>Micromonosporales</taxon>
        <taxon>Micromonosporaceae</taxon>
        <taxon>Actinocatenispora</taxon>
    </lineage>
</organism>
<dbReference type="Proteomes" id="UP000680750">
    <property type="component" value="Chromosome"/>
</dbReference>
<evidence type="ECO:0000313" key="4">
    <source>
        <dbReference type="Proteomes" id="UP000680750"/>
    </source>
</evidence>
<dbReference type="Pfam" id="PF00753">
    <property type="entry name" value="Lactamase_B"/>
    <property type="match status" value="1"/>
</dbReference>
<keyword evidence="4" id="KW-1185">Reference proteome</keyword>
<accession>A0A810L164</accession>
<dbReference type="Gene3D" id="3.40.250.10">
    <property type="entry name" value="Rhodanese-like domain"/>
    <property type="match status" value="2"/>
</dbReference>